<dbReference type="EMBL" id="CP092471">
    <property type="protein sequence ID" value="UVI39154.1"/>
    <property type="molecule type" value="Genomic_DNA"/>
</dbReference>
<dbReference type="Gene3D" id="3.40.50.150">
    <property type="entry name" value="Vaccinia Virus protein VP39"/>
    <property type="match status" value="1"/>
</dbReference>
<dbReference type="Proteomes" id="UP001065265">
    <property type="component" value="Chromosome"/>
</dbReference>
<proteinExistence type="predicted"/>
<dbReference type="Pfam" id="PF13649">
    <property type="entry name" value="Methyltransf_25"/>
    <property type="match status" value="1"/>
</dbReference>
<organism evidence="2 3">
    <name type="scientific">Qipengyuania spongiae</name>
    <dbReference type="NCBI Taxonomy" id="2909673"/>
    <lineage>
        <taxon>Bacteria</taxon>
        <taxon>Pseudomonadati</taxon>
        <taxon>Pseudomonadota</taxon>
        <taxon>Alphaproteobacteria</taxon>
        <taxon>Sphingomonadales</taxon>
        <taxon>Erythrobacteraceae</taxon>
        <taxon>Qipengyuania</taxon>
    </lineage>
</organism>
<dbReference type="InterPro" id="IPR041698">
    <property type="entry name" value="Methyltransf_25"/>
</dbReference>
<evidence type="ECO:0000313" key="3">
    <source>
        <dbReference type="Proteomes" id="UP001065265"/>
    </source>
</evidence>
<dbReference type="CDD" id="cd02440">
    <property type="entry name" value="AdoMet_MTases"/>
    <property type="match status" value="1"/>
</dbReference>
<evidence type="ECO:0000313" key="2">
    <source>
        <dbReference type="EMBL" id="UVI39154.1"/>
    </source>
</evidence>
<accession>A0ABY5T2G8</accession>
<feature type="domain" description="Methyltransferase" evidence="1">
    <location>
        <begin position="59"/>
        <end position="149"/>
    </location>
</feature>
<evidence type="ECO:0000259" key="1">
    <source>
        <dbReference type="Pfam" id="PF13649"/>
    </source>
</evidence>
<dbReference type="InterPro" id="IPR029063">
    <property type="entry name" value="SAM-dependent_MTases_sf"/>
</dbReference>
<sequence length="228" mass="25712">MLAERRIADEIMDDPALDAGTYRAVLNDLAKVNTVTLARRPTLAFLDRAVGDRKHFSLLDVGFGDGDMLRAIASWAQKRGKDVRLVGVDLNPRSEDIAREQTAASLGIEYRTGDYAAMAGEGFDCVVSSLVAHHMTRDQLVAFLRFMEREVGRGWFVNDLHRHGFAYAGYPVLGRLFVWHPIVRHDGRLSIARSYRPGEWVPLLEEAGIDAARVFRAFPFRLCVERLR</sequence>
<keyword evidence="2" id="KW-0808">Transferase</keyword>
<keyword evidence="3" id="KW-1185">Reference proteome</keyword>
<dbReference type="RefSeq" id="WP_265558336.1">
    <property type="nucleotide sequence ID" value="NZ_CP092471.1"/>
</dbReference>
<name>A0ABY5T2G8_9SPHN</name>
<dbReference type="GO" id="GO:0032259">
    <property type="term" value="P:methylation"/>
    <property type="evidence" value="ECO:0007669"/>
    <property type="project" value="UniProtKB-KW"/>
</dbReference>
<dbReference type="SUPFAM" id="SSF53335">
    <property type="entry name" value="S-adenosyl-L-methionine-dependent methyltransferases"/>
    <property type="match status" value="1"/>
</dbReference>
<gene>
    <name evidence="2" type="ORF">L1F33_13120</name>
</gene>
<keyword evidence="2" id="KW-0489">Methyltransferase</keyword>
<dbReference type="GO" id="GO:0008168">
    <property type="term" value="F:methyltransferase activity"/>
    <property type="evidence" value="ECO:0007669"/>
    <property type="project" value="UniProtKB-KW"/>
</dbReference>
<reference evidence="2" key="1">
    <citation type="submission" date="2022-02" db="EMBL/GenBank/DDBJ databases">
        <title>Qipengyuania spongiae sp. nov., isolated from marine sponge.</title>
        <authorList>
            <person name="Li Z."/>
            <person name="Zhang M."/>
        </authorList>
    </citation>
    <scope>NUCLEOTIDE SEQUENCE</scope>
    <source>
        <strain evidence="2">PHS-Z21</strain>
    </source>
</reference>
<protein>
    <submittedName>
        <fullName evidence="2">Methyltransferase domain-containing protein</fullName>
    </submittedName>
</protein>